<dbReference type="InterPro" id="IPR020846">
    <property type="entry name" value="MFS_dom"/>
</dbReference>
<dbReference type="InterPro" id="IPR036259">
    <property type="entry name" value="MFS_trans_sf"/>
</dbReference>
<dbReference type="GO" id="GO:0022857">
    <property type="term" value="F:transmembrane transporter activity"/>
    <property type="evidence" value="ECO:0007669"/>
    <property type="project" value="InterPro"/>
</dbReference>
<evidence type="ECO:0000256" key="3">
    <source>
        <dbReference type="ARBA" id="ARBA00022692"/>
    </source>
</evidence>
<dbReference type="Gene3D" id="1.20.1250.20">
    <property type="entry name" value="MFS general substrate transporter like domains"/>
    <property type="match status" value="1"/>
</dbReference>
<feature type="transmembrane region" description="Helical" evidence="7">
    <location>
        <begin position="149"/>
        <end position="173"/>
    </location>
</feature>
<feature type="transmembrane region" description="Helical" evidence="7">
    <location>
        <begin position="345"/>
        <end position="363"/>
    </location>
</feature>
<dbReference type="CDD" id="cd17321">
    <property type="entry name" value="MFS_MMR_MDR_like"/>
    <property type="match status" value="1"/>
</dbReference>
<evidence type="ECO:0000256" key="7">
    <source>
        <dbReference type="SAM" id="Phobius"/>
    </source>
</evidence>
<dbReference type="PRINTS" id="PR01036">
    <property type="entry name" value="TCRTETB"/>
</dbReference>
<dbReference type="PANTHER" id="PTHR42718:SF9">
    <property type="entry name" value="MAJOR FACILITATOR SUPERFAMILY MULTIDRUG TRANSPORTER MFSC"/>
    <property type="match status" value="1"/>
</dbReference>
<dbReference type="AlphaFoldDB" id="A0A7W5UU93"/>
<dbReference type="GeneID" id="95387195"/>
<dbReference type="Proteomes" id="UP000579945">
    <property type="component" value="Unassembled WGS sequence"/>
</dbReference>
<comment type="subcellular location">
    <subcellularLocation>
        <location evidence="1">Cell membrane</location>
        <topology evidence="1">Multi-pass membrane protein</topology>
    </subcellularLocation>
</comment>
<keyword evidence="2" id="KW-0813">Transport</keyword>
<feature type="transmembrane region" description="Helical" evidence="7">
    <location>
        <begin position="63"/>
        <end position="79"/>
    </location>
</feature>
<sequence length="504" mass="51337">MRSATPPGIEPRQTPPARRPSPAWVLTALSLSMLLPSLATSIANVGLPSMAVAFDAAFNEVQWVVIAYLLAITTLIVGVGRLGDLAGRRRLLLTGIAVFTLATLLCALAPNLPLLVAARALQGAGAACMMALTMAFVGETVPTDRTGSVMGLLGTMSAVGTALGPSLGGVLIAVFGWRAIFLVGVPLGLLALALALRVLPGPAPAAGSARRRFDTVGTALLAITLGAYALAMTIEGNSFGLLAIGLLVASGAGLALFVITERRVSSPLLTLSMFRDPVLAGGLTTSALVSAVMMATLVVGPFHLALALGLDPAFVGLAMSAGPAVSALTGVPAGRATDRLGAETMVVVGLCGIIGGTVVLALMPTAAGVIGYVLPLVAVTAGYALFQAANNTAVMKDVSPTRRGLVSGMLNLSRNLGLMTGASVMGAVFAFAAGTSEVTTAASAEVARGTRWTFLVAALLVTFGLAVVLRLRLRSRATTAVVRRIFRRARGSTAPRASRWWPGR</sequence>
<feature type="transmembrane region" description="Helical" evidence="7">
    <location>
        <begin position="412"/>
        <end position="432"/>
    </location>
</feature>
<protein>
    <submittedName>
        <fullName evidence="9">EmrB/QacA subfamily drug resistance transporter</fullName>
    </submittedName>
</protein>
<keyword evidence="4 7" id="KW-1133">Transmembrane helix</keyword>
<keyword evidence="10" id="KW-1185">Reference proteome</keyword>
<feature type="transmembrane region" description="Helical" evidence="7">
    <location>
        <begin position="314"/>
        <end position="333"/>
    </location>
</feature>
<reference evidence="9 10" key="1">
    <citation type="submission" date="2020-08" db="EMBL/GenBank/DDBJ databases">
        <title>Sequencing the genomes of 1000 actinobacteria strains.</title>
        <authorList>
            <person name="Klenk H.-P."/>
        </authorList>
    </citation>
    <scope>NUCLEOTIDE SEQUENCE [LARGE SCALE GENOMIC DNA]</scope>
    <source>
        <strain evidence="9 10">DSM 44320</strain>
    </source>
</reference>
<dbReference type="EMBL" id="JACIBV010000001">
    <property type="protein sequence ID" value="MBB3724711.1"/>
    <property type="molecule type" value="Genomic_DNA"/>
</dbReference>
<proteinExistence type="predicted"/>
<dbReference type="Gene3D" id="1.20.1720.10">
    <property type="entry name" value="Multidrug resistance protein D"/>
    <property type="match status" value="1"/>
</dbReference>
<evidence type="ECO:0000256" key="2">
    <source>
        <dbReference type="ARBA" id="ARBA00022448"/>
    </source>
</evidence>
<feature type="transmembrane region" description="Helical" evidence="7">
    <location>
        <begin position="179"/>
        <end position="200"/>
    </location>
</feature>
<dbReference type="SUPFAM" id="SSF103473">
    <property type="entry name" value="MFS general substrate transporter"/>
    <property type="match status" value="1"/>
</dbReference>
<evidence type="ECO:0000256" key="4">
    <source>
        <dbReference type="ARBA" id="ARBA00022989"/>
    </source>
</evidence>
<feature type="transmembrane region" description="Helical" evidence="7">
    <location>
        <begin position="239"/>
        <end position="259"/>
    </location>
</feature>
<dbReference type="GO" id="GO:0005886">
    <property type="term" value="C:plasma membrane"/>
    <property type="evidence" value="ECO:0007669"/>
    <property type="project" value="UniProtKB-SubCell"/>
</dbReference>
<gene>
    <name evidence="9" type="ORF">FHR33_000571</name>
</gene>
<keyword evidence="5 7" id="KW-0472">Membrane</keyword>
<accession>A0A7W5UU93</accession>
<feature type="transmembrane region" description="Helical" evidence="7">
    <location>
        <begin position="452"/>
        <end position="473"/>
    </location>
</feature>
<dbReference type="InterPro" id="IPR011701">
    <property type="entry name" value="MFS"/>
</dbReference>
<evidence type="ECO:0000313" key="9">
    <source>
        <dbReference type="EMBL" id="MBB3724711.1"/>
    </source>
</evidence>
<keyword evidence="3 7" id="KW-0812">Transmembrane</keyword>
<comment type="caution">
    <text evidence="9">The sequence shown here is derived from an EMBL/GenBank/DDBJ whole genome shotgun (WGS) entry which is preliminary data.</text>
</comment>
<evidence type="ECO:0000313" key="10">
    <source>
        <dbReference type="Proteomes" id="UP000579945"/>
    </source>
</evidence>
<organism evidence="9 10">
    <name type="scientific">Nonomuraea dietziae</name>
    <dbReference type="NCBI Taxonomy" id="65515"/>
    <lineage>
        <taxon>Bacteria</taxon>
        <taxon>Bacillati</taxon>
        <taxon>Actinomycetota</taxon>
        <taxon>Actinomycetes</taxon>
        <taxon>Streptosporangiales</taxon>
        <taxon>Streptosporangiaceae</taxon>
        <taxon>Nonomuraea</taxon>
    </lineage>
</organism>
<evidence type="ECO:0000256" key="1">
    <source>
        <dbReference type="ARBA" id="ARBA00004651"/>
    </source>
</evidence>
<dbReference type="Pfam" id="PF07690">
    <property type="entry name" value="MFS_1"/>
    <property type="match status" value="1"/>
</dbReference>
<feature type="transmembrane region" description="Helical" evidence="7">
    <location>
        <begin position="369"/>
        <end position="386"/>
    </location>
</feature>
<evidence type="ECO:0000256" key="6">
    <source>
        <dbReference type="SAM" id="MobiDB-lite"/>
    </source>
</evidence>
<feature type="domain" description="Major facilitator superfamily (MFS) profile" evidence="8">
    <location>
        <begin position="25"/>
        <end position="476"/>
    </location>
</feature>
<dbReference type="RefSeq" id="WP_221240894.1">
    <property type="nucleotide sequence ID" value="NZ_JACIBV010000001.1"/>
</dbReference>
<feature type="transmembrane region" description="Helical" evidence="7">
    <location>
        <begin position="279"/>
        <end position="302"/>
    </location>
</feature>
<feature type="transmembrane region" description="Helical" evidence="7">
    <location>
        <begin position="116"/>
        <end position="137"/>
    </location>
</feature>
<dbReference type="PROSITE" id="PS50850">
    <property type="entry name" value="MFS"/>
    <property type="match status" value="1"/>
</dbReference>
<feature type="region of interest" description="Disordered" evidence="6">
    <location>
        <begin position="1"/>
        <end position="20"/>
    </location>
</feature>
<feature type="transmembrane region" description="Helical" evidence="7">
    <location>
        <begin position="212"/>
        <end position="233"/>
    </location>
</feature>
<evidence type="ECO:0000256" key="5">
    <source>
        <dbReference type="ARBA" id="ARBA00023136"/>
    </source>
</evidence>
<dbReference type="PANTHER" id="PTHR42718">
    <property type="entry name" value="MAJOR FACILITATOR SUPERFAMILY MULTIDRUG TRANSPORTER MFSC"/>
    <property type="match status" value="1"/>
</dbReference>
<name>A0A7W5UU93_9ACTN</name>
<feature type="transmembrane region" description="Helical" evidence="7">
    <location>
        <begin position="91"/>
        <end position="110"/>
    </location>
</feature>
<evidence type="ECO:0000259" key="8">
    <source>
        <dbReference type="PROSITE" id="PS50850"/>
    </source>
</evidence>